<dbReference type="FunFam" id="3.90.470.20:FF:000005">
    <property type="entry name" value="Fatty acid synthase alpha subunit FasA"/>
    <property type="match status" value="1"/>
</dbReference>
<dbReference type="InterPro" id="IPR050830">
    <property type="entry name" value="Fungal_FAS"/>
</dbReference>
<dbReference type="FunFam" id="3.30.70.3330:FF:000001">
    <property type="entry name" value="Fatty acid synthase subunit beta dehydratase"/>
    <property type="match status" value="1"/>
</dbReference>
<evidence type="ECO:0000256" key="21">
    <source>
        <dbReference type="ARBA" id="ARBA00023268"/>
    </source>
</evidence>
<dbReference type="Gene3D" id="3.90.25.70">
    <property type="match status" value="1"/>
</dbReference>
<dbReference type="Pfam" id="PF18325">
    <property type="entry name" value="Fas_alpha_ACP"/>
    <property type="match status" value="1"/>
</dbReference>
<keyword evidence="16" id="KW-0843">Virulence</keyword>
<dbReference type="STRING" id="1077348.A0A2G8SNL3"/>
<evidence type="ECO:0000256" key="18">
    <source>
        <dbReference type="ARBA" id="ARBA00023098"/>
    </source>
</evidence>
<comment type="catalytic activity">
    <reaction evidence="23">
        <text>acetyl-CoA + n malonyl-CoA + 2n NADPH + 4n H(+) = a long-chain-acyl-CoA + n CoA + n CO2 + 2n NADP(+).</text>
        <dbReference type="EC" id="2.3.1.86"/>
    </reaction>
</comment>
<dbReference type="GO" id="GO:0005835">
    <property type="term" value="C:fatty acid synthase complex"/>
    <property type="evidence" value="ECO:0007669"/>
    <property type="project" value="InterPro"/>
</dbReference>
<keyword evidence="13" id="KW-0460">Magnesium</keyword>
<dbReference type="SMR" id="A0A2G8SNL3"/>
<dbReference type="Gene3D" id="1.20.1050.120">
    <property type="match status" value="1"/>
</dbReference>
<dbReference type="InterPro" id="IPR040899">
    <property type="entry name" value="Fas_alpha_ACP"/>
</dbReference>
<dbReference type="InterPro" id="IPR014043">
    <property type="entry name" value="Acyl_transferase_dom"/>
</dbReference>
<dbReference type="EC" id="2.3.1.41" evidence="4"/>
<accession>A0A2G8SNL3</accession>
<dbReference type="Gene3D" id="3.10.129.10">
    <property type="entry name" value="Hotdog Thioesterase"/>
    <property type="match status" value="2"/>
</dbReference>
<dbReference type="Pfam" id="PF00109">
    <property type="entry name" value="ketoacyl-synt"/>
    <property type="match status" value="1"/>
</dbReference>
<dbReference type="EC" id="1.1.1.100" evidence="3"/>
<evidence type="ECO:0000313" key="29">
    <source>
        <dbReference type="Proteomes" id="UP000230002"/>
    </source>
</evidence>
<dbReference type="InterPro" id="IPR047224">
    <property type="entry name" value="FAS_alpha_su_C"/>
</dbReference>
<organism evidence="28 29">
    <name type="scientific">Ganoderma sinense ZZ0214-1</name>
    <dbReference type="NCBI Taxonomy" id="1077348"/>
    <lineage>
        <taxon>Eukaryota</taxon>
        <taxon>Fungi</taxon>
        <taxon>Dikarya</taxon>
        <taxon>Basidiomycota</taxon>
        <taxon>Agaricomycotina</taxon>
        <taxon>Agaricomycetes</taxon>
        <taxon>Polyporales</taxon>
        <taxon>Polyporaceae</taxon>
        <taxon>Ganoderma</taxon>
    </lineage>
</organism>
<dbReference type="InterPro" id="IPR032088">
    <property type="entry name" value="SAT"/>
</dbReference>
<comment type="similarity">
    <text evidence="1">Belongs to the thiolase-like superfamily. Fungal fatty acid synthetase subunit alpha family.</text>
</comment>
<dbReference type="Proteomes" id="UP000230002">
    <property type="component" value="Unassembled WGS sequence"/>
</dbReference>
<evidence type="ECO:0000256" key="12">
    <source>
        <dbReference type="ARBA" id="ARBA00022832"/>
    </source>
</evidence>
<evidence type="ECO:0000256" key="10">
    <source>
        <dbReference type="ARBA" id="ARBA00022723"/>
    </source>
</evidence>
<dbReference type="Gene3D" id="3.30.70.3330">
    <property type="match status" value="1"/>
</dbReference>
<protein>
    <recommendedName>
        <fullName evidence="5">Fatty acid synthase subunit alpha</fullName>
        <ecNumber evidence="3">1.1.1.100</ecNumber>
        <ecNumber evidence="4">2.3.1.41</ecNumber>
        <ecNumber evidence="2">2.3.1.86</ecNumber>
    </recommendedName>
</protein>
<dbReference type="Gene3D" id="6.10.250.1930">
    <property type="match status" value="1"/>
</dbReference>
<dbReference type="HAMAP" id="MF_00101">
    <property type="entry name" value="AcpS"/>
    <property type="match status" value="1"/>
</dbReference>
<keyword evidence="20" id="KW-0456">Lyase</keyword>
<dbReference type="SMART" id="SM00827">
    <property type="entry name" value="PKS_AT"/>
    <property type="match status" value="1"/>
</dbReference>
<dbReference type="PROSITE" id="PS52004">
    <property type="entry name" value="KS3_2"/>
    <property type="match status" value="1"/>
</dbReference>
<dbReference type="InterPro" id="IPR018201">
    <property type="entry name" value="Ketoacyl_synth_AS"/>
</dbReference>
<keyword evidence="11" id="KW-0378">Hydrolase</keyword>
<dbReference type="Gene3D" id="3.40.47.10">
    <property type="match status" value="1"/>
</dbReference>
<evidence type="ECO:0000256" key="13">
    <source>
        <dbReference type="ARBA" id="ARBA00022842"/>
    </source>
</evidence>
<dbReference type="Pfam" id="PF16073">
    <property type="entry name" value="SAT"/>
    <property type="match status" value="1"/>
</dbReference>
<dbReference type="GO" id="GO:0008897">
    <property type="term" value="F:holo-[acyl-carrier-protein] synthase activity"/>
    <property type="evidence" value="ECO:0007669"/>
    <property type="project" value="InterPro"/>
</dbReference>
<dbReference type="InterPro" id="IPR016039">
    <property type="entry name" value="Thiolase-like"/>
</dbReference>
<evidence type="ECO:0000256" key="8">
    <source>
        <dbReference type="ARBA" id="ARBA00022553"/>
    </source>
</evidence>
<dbReference type="PROSITE" id="PS00606">
    <property type="entry name" value="KS3_1"/>
    <property type="match status" value="1"/>
</dbReference>
<dbReference type="Gene3D" id="3.30.70.2490">
    <property type="match status" value="1"/>
</dbReference>
<dbReference type="InterPro" id="IPR020841">
    <property type="entry name" value="PKS_Beta-ketoAc_synthase_dom"/>
</dbReference>
<dbReference type="NCBIfam" id="TIGR00556">
    <property type="entry name" value="pantethn_trn"/>
    <property type="match status" value="1"/>
</dbReference>
<dbReference type="Gene3D" id="3.30.1120.100">
    <property type="match status" value="1"/>
</dbReference>
<evidence type="ECO:0000256" key="24">
    <source>
        <dbReference type="ARBA" id="ARBA00048508"/>
    </source>
</evidence>
<dbReference type="Pfam" id="PF18314">
    <property type="entry name" value="FAS_I_H"/>
    <property type="match status" value="1"/>
</dbReference>
<proteinExistence type="inferred from homology"/>
<evidence type="ECO:0000256" key="11">
    <source>
        <dbReference type="ARBA" id="ARBA00022801"/>
    </source>
</evidence>
<dbReference type="InterPro" id="IPR013565">
    <property type="entry name" value="Fas1/AflB-like_central"/>
</dbReference>
<dbReference type="InterPro" id="IPR041550">
    <property type="entry name" value="FASI_helical"/>
</dbReference>
<dbReference type="InterPro" id="IPR002582">
    <property type="entry name" value="ACPS"/>
</dbReference>
<dbReference type="FunFam" id="3.40.366.10:FF:000006">
    <property type="entry name" value="Fatty acid synthase beta subunit dehydratase"/>
    <property type="match status" value="1"/>
</dbReference>
<keyword evidence="10" id="KW-0479">Metal-binding</keyword>
<keyword evidence="17" id="KW-0520">NAD</keyword>
<dbReference type="Pfam" id="PF01575">
    <property type="entry name" value="MaoC_dehydratas"/>
    <property type="match status" value="1"/>
</dbReference>
<evidence type="ECO:0000256" key="2">
    <source>
        <dbReference type="ARBA" id="ARBA00012878"/>
    </source>
</evidence>
<keyword evidence="14" id="KW-0521">NADP</keyword>
<dbReference type="Gene3D" id="3.20.20.70">
    <property type="entry name" value="Aldolase class I"/>
    <property type="match status" value="1"/>
</dbReference>
<dbReference type="InterPro" id="IPR009081">
    <property type="entry name" value="PP-bd_ACP"/>
</dbReference>
<evidence type="ECO:0000256" key="7">
    <source>
        <dbReference type="ARBA" id="ARBA00022516"/>
    </source>
</evidence>
<dbReference type="SUPFAM" id="SSF56214">
    <property type="entry name" value="4'-phosphopantetheinyl transferase"/>
    <property type="match status" value="1"/>
</dbReference>
<dbReference type="InterPro" id="IPR001227">
    <property type="entry name" value="Ac_transferase_dom_sf"/>
</dbReference>
<dbReference type="Gene3D" id="3.40.50.720">
    <property type="entry name" value="NAD(P)-binding Rossmann-like Domain"/>
    <property type="match status" value="1"/>
</dbReference>
<dbReference type="InterPro" id="IPR008278">
    <property type="entry name" value="4-PPantetheinyl_Trfase_dom"/>
</dbReference>
<dbReference type="GO" id="GO:0004321">
    <property type="term" value="F:fatty-acyl-CoA synthase activity"/>
    <property type="evidence" value="ECO:0007669"/>
    <property type="project" value="UniProtKB-EC"/>
</dbReference>
<keyword evidence="18" id="KW-0443">Lipid metabolism</keyword>
<dbReference type="InterPro" id="IPR002539">
    <property type="entry name" value="MaoC-like_dom"/>
</dbReference>
<dbReference type="Pfam" id="PF22235">
    <property type="entry name" value="FAS1_thioest_ins"/>
    <property type="match status" value="1"/>
</dbReference>
<dbReference type="Pfam" id="PF17828">
    <property type="entry name" value="FAS_N"/>
    <property type="match status" value="1"/>
</dbReference>
<evidence type="ECO:0000259" key="26">
    <source>
        <dbReference type="PROSITE" id="PS50075"/>
    </source>
</evidence>
<dbReference type="Pfam" id="PF17951">
    <property type="entry name" value="FAS_meander"/>
    <property type="match status" value="1"/>
</dbReference>
<dbReference type="GO" id="GO:0004315">
    <property type="term" value="F:3-oxoacyl-[acyl-carrier-protein] synthase activity"/>
    <property type="evidence" value="ECO:0007669"/>
    <property type="project" value="UniProtKB-EC"/>
</dbReference>
<keyword evidence="12" id="KW-0276">Fatty acid metabolism</keyword>
<dbReference type="SUPFAM" id="SSF52151">
    <property type="entry name" value="FabD/lysophospholipase-like"/>
    <property type="match status" value="2"/>
</dbReference>
<keyword evidence="7" id="KW-0444">Lipid biosynthesis</keyword>
<keyword evidence="15" id="KW-0560">Oxidoreductase</keyword>
<keyword evidence="8" id="KW-0597">Phosphoprotein</keyword>
<comment type="catalytic activity">
    <reaction evidence="24">
        <text>a (3R)-hydroxyacyl-[ACP] + NADP(+) = a 3-oxoacyl-[ACP] + NADPH + H(+)</text>
        <dbReference type="Rhea" id="RHEA:17397"/>
        <dbReference type="Rhea" id="RHEA-COMP:9916"/>
        <dbReference type="Rhea" id="RHEA-COMP:9945"/>
        <dbReference type="ChEBI" id="CHEBI:15378"/>
        <dbReference type="ChEBI" id="CHEBI:57783"/>
        <dbReference type="ChEBI" id="CHEBI:58349"/>
        <dbReference type="ChEBI" id="CHEBI:78776"/>
        <dbReference type="ChEBI" id="CHEBI:78827"/>
        <dbReference type="EC" id="1.1.1.100"/>
    </reaction>
</comment>
<evidence type="ECO:0000256" key="6">
    <source>
        <dbReference type="ARBA" id="ARBA00022450"/>
    </source>
</evidence>
<dbReference type="InterPro" id="IPR041099">
    <property type="entry name" value="FAS1_N"/>
</dbReference>
<sequence>MSASSGSGKGITTRPLLIQSGSIRISIPVSTQADEWTAAEVLRDEFTHVQATNDAIDTTVEPENATEASVELFSRFLGFTAGKLDEDAQSEAARTSILLKSLKHFTASHLSTQDIHVIVAAFDTEVRKTVLTSYFQALAAFEAKNVSDIPRAPSSALLSAAARGDASIYALFGGQGTNEVYFDELQTLYDVYKPYVSDFLTTITREVLTPLVEESEEETLYTHGLDVISWLTGVSSRPPLAYLASIPVSFPLIALTQLTQYLIVCRVSQLTPGDLRSRLQGATGHSQGLVSALAIAASTTFDSFRKNAANAIKWSFYSSLRGQQAFPVLALEPSIVQDSVDGGEGTPSPMLSITGLSLKEVEGHISKTNKHLSDNSKIGVSLNNGPRAFVVTGPPRALYGLVTSLRKIRAPSGLDQSKTPFSQRKPVFSVRFLVVGVPYHSKYLDTVTDEVMEDLDNKELWTKEDLGIPVYHTEDGEWKRSDLRSLSGSLTRSLCDQIFTQPIHWSKATNFPETATHAIDFGPGGLSGIGPLTARNLEGRGVRVVVAGDKAKGPAELFDAQNIKTEQWWIKKFSPSLVKTSDGTIHIDTPFSRLLGKPPIMVAGMTPTTVKAGFVSAVLDAGYHIELAGGGHYNAAALRSKVAEIQANIPAGVGITLNALYINPRQFGFQFPLWQEMRREGLPVEGFCVAAGIPSTEKAAEIIDALRNAGIKHVSFKPGSVDGIRQVVNIAAANPDFPIIMQWTGGRAGGHHSCEDFHQPILSTYGSIRQHANLILVGGSGFGGADDLWPYLTGDWSVEMYGLQPMPFDGFLFASRVMVAKEAHTSSSVKDLIVAAPGVDDAQWEGTYAKETGGILTVRSELGEPIHKIATRAVKLWKEFDDSVFKLPKEKRVAWLTERRAEIIGKLNRDFAKPWFGWKKDGSVVEDIADMTYEEVVLRMVRLMYVSHQERWVDLSLRNLTGDWLRRVEERFAGLNNGQKSSILQSFSALDRPAEFIEKFFKEYPAATEQILAAEDKAYFLAISQRPGQKPAPFIPVLDASFEVWFKKDSLWAAEDIDAVFDQDPQRVCILQGPVAVKHSKVKDEPIKDLLGNITSLLVEKLVARLYDGDKSKIPTIDYLSPVPRSVRTPIAPAVSGNTATYVLGEALPETSAWLETIAGPELSWARALLTSATVIQGTAYIDNPLRRLFAPRRGQKVVVETDGSRPTKISLYGAARSFGVHDPSFKVVETTFNASTSIIDVTIFEERLETSVPLHFHYSYKPAMGFAPIHEVSEDRNTRIKQFYWKLWFGDNEVLPEIHLRDVYTGPEVTIDEDDIETFCAVVGNQGEAFKSARNETPLAPMDFAIVTGWQAIMKAIFPAPIDGDLLKLVHLSNGFRLLEGAKLLKAGDVCKAEARIVGVTNSDAGKTVKVKGFVTRGTERVIEVVSSFLYRGRFSDYENTFELTEEPDYLVELATDASVGVLQSKEWFEWDDETKPLQAGTSLIFRVRSEVTYRNKTCFKAVNVSGDVFVRDQIKRLVKVGTVDFLQDDSRGNPVVEYLKRNGHPQGLVSSFSNDGYSMTTTGSAVFNSPATNEPYSKISGDFNPIHINPYFADYAALPGTITHGMWSSAATRRYVENVVAQGKPDRVVAYDVSFVGMILPGDELQVKIKHVGMRDGNLVVSVETANARGEKVLVGTAEVAQPTTVYVFTGQGSQEPGMGMELYNNSPAARSVWEAADAHLTAVYGFSIVEIVKDNPKEKTIHFGGIKGQAIRQRYMDMTYDTMDKEGNVKTLPLFGDINVRTQRYTFSHPNGLLFATQFAQIALVVTERAAFEDMRSKGLVQKESAFAGHSLGEYSALASIADVLPISSLVDVVFYRGITMQRAVERDSQNRSNYAMCAVNPSRISKTFNDAALREVVDNITSRTGCLLEIVNFNVEGQQYVCAGELVALQTLTNVLNYLKMEKIDIPKLTEKFTVDQVKEMLGEIVNSCYAKAKELQAKEGYITLERGFATIPLPGIDVPFHSRYLWAGVMPFRAYLSKKINAAHLNPDTLVGKYVPNLVAKPFEVSKEYAQLIYDQTLSPRLDKVLRKWDQEKWGSPEQRQKLAYVILVELLAYQFASPVRWIETQDILFTKYSFERFVEIGPSPTLTGMATRTLKAKYEAQDDSVTHRRVIFCHAKHAKEVYYQFEDEAEAEAPAAESAAESSAPAAAPVAAAPVPVAAAPVASAASVEDVPLRAIEVLVAIIAQKLKKRVDEVPLSKSIKDLVGGKSTMQNEILGDLQLEFSSAPEKGEELPLEELGSSLGAGFNGSLGKYTTGLISRLVGGKMPGGFNVSAIKSYLSKSWGLGSSRADGVLLLAATMEPPKRLGSEAEAKSWLDGVVALYAQRSGISLSSGAAAGGGGGAGGAVINSEEFLKFQSDQDTFAAQQVELWMRYLKRDVRAGEIKYDAEKANSEQLQSRLDAIAREHGDTYINGIQPVFDALKARHFDSSWNWVRQDALLMFYDIIFGRLTTVDREITARCIAIMNRADPDLITYMQYYIDQCDPERGETYRLAKQFGQQLIDNCREVVGKPPLYKDVTFPTAPHTEVTDKGDIVYKEIVRENVRKLEAYVEEMASPDAVVAPTNIQKIQEDVLKLWNVVKSQPEISEEQKGRIKALYEGVVRSLRKRPESVTRHSGPRGRRSSSQFLRPQISGITSVSADRVPLLHLKRKVGTNWEYSSNLTGVYLDILHEIATSGTSFKDKNALLTGVGKGSIGVEILKGLLSGGAHVVITTSRYSRASVEYYQGIFQRFGSKGSALTVVPFNQGSKQDVEALVDYIYQTLSLDLDYILPFAAVPENGREIDGLDDKSELAHRIMLVNLLRLLGAVKNKKASRHIVTRPTQVILPLSPNHGLFGNDGLYSESKISLETLFNRWNSESWGEYLCLAGAVIGWTRGTGLMEATNTVAAELEGHGVRTFSAKEMAFNILGLMHPLVFSITQVEPIWADLNGGMDRLPDLAEITMRIRGDLQKKSDLRRAITRDNAADFKTVNGVEAERVLQTVNVTPRANFQFNFPTLEASESFAKLSQLRGMLDLEKVIVVTGFAEVGPWGSSRTRWEMEARGEFTIEGCIEMAWMMGFIKHFDGRLKDGSLYVGWVDAKSSEPVDDKDVRGRYEKDILAHAGVRLIEPELFRGYDPKKKVFNQEIELLHDLEAFEASLPDAEKFKYEHGDKCDIWAAEGGQWFVKFKKGARIFVPKAFTFSRTVAGQIPTGWDAGRFGIPTDIIAQTDRATLWALVCAAEALNMSGITDPYELYQHMHPSEVGTSIGSGMGGMESLSRMFKDRRDEKEVQNDILQETFINTTAGWVNLLLLSSSGPIKIPVGACATALQSIEIACDTILSGKAKVMLAGGFDDLSEEGSFEFANMKATSNAETELAMGREPTEMSRPTTTTRSGFMEAQGTGVHVLMNAKTALELGAPIRGIIGFTSTSSDKAGRSVPAPGRGALSIAREVSTKHPLPILDLAYRSRQLTFRRGQIAQWLENERQQLQDELEFRKSGGDTVDHEYVANRVADIEKEAARQEKDAIAVYGMLEGADPRIAPLRRALAVWGLTADDLGVLSIHGTSTGANEKNETHIWNDVFTNLGRTNGNAVPIMAQKSLCGHSKGGSAAWQLAGLLQSVESGIIPGNRNADNIDALFKKHTYLIFPSKTIYTDGIRAGVMSSFGFGQVGGTCMVINPRYLLAALEPSVYEAYKIKNRHRHRLCYKAMSEMMTSNNLVKVKDAPPYSKELEGPVLLNSLARTSYNPKTGSYEFTAKQATKLDVDTSNVKAVSDVLANASTTGVGVDQELISSVPSWNPTFVSRNFTDAEIAYCHAQPSPPASFAARWVGKEAVFKSLGVASKGAAAAMKDIEILPDETGVPTVTLHGEAKTAADAKGVSKVHISLSHSDTTAIAFAQASS</sequence>
<dbReference type="CDD" id="cd00828">
    <property type="entry name" value="elong_cond_enzymes"/>
    <property type="match status" value="1"/>
</dbReference>
<keyword evidence="19" id="KW-0275">Fatty acid biosynthesis</keyword>
<evidence type="ECO:0000256" key="17">
    <source>
        <dbReference type="ARBA" id="ARBA00023027"/>
    </source>
</evidence>
<dbReference type="FunFam" id="3.90.25.70:FF:000001">
    <property type="entry name" value="Fatty acid synthase subunit alpha"/>
    <property type="match status" value="1"/>
</dbReference>
<dbReference type="PANTHER" id="PTHR10982">
    <property type="entry name" value="MALONYL COA-ACYL CARRIER PROTEIN TRANSACYLASE"/>
    <property type="match status" value="1"/>
</dbReference>
<dbReference type="CDD" id="cd03447">
    <property type="entry name" value="FAS_MaoC"/>
    <property type="match status" value="1"/>
</dbReference>
<evidence type="ECO:0000256" key="15">
    <source>
        <dbReference type="ARBA" id="ARBA00023002"/>
    </source>
</evidence>
<evidence type="ECO:0000256" key="19">
    <source>
        <dbReference type="ARBA" id="ARBA00023160"/>
    </source>
</evidence>
<feature type="domain" description="Ketosynthase family 3 (KS3)" evidence="27">
    <location>
        <begin position="3168"/>
        <end position="3702"/>
    </location>
</feature>
<dbReference type="FunFam" id="1.20.930.70:FF:000001">
    <property type="entry name" value="Fatty acid synthase beta subunit dehydratase"/>
    <property type="match status" value="1"/>
</dbReference>
<evidence type="ECO:0000256" key="16">
    <source>
        <dbReference type="ARBA" id="ARBA00023026"/>
    </source>
</evidence>
<dbReference type="PANTHER" id="PTHR10982:SF21">
    <property type="entry name" value="FATTY ACID SYNTHASE SUBUNIT BETA"/>
    <property type="match status" value="1"/>
</dbReference>
<dbReference type="EC" id="2.3.1.86" evidence="2"/>
<dbReference type="SUPFAM" id="SSF54637">
    <property type="entry name" value="Thioesterase/thiol ester dehydrase-isomerase"/>
    <property type="match status" value="2"/>
</dbReference>
<keyword evidence="21" id="KW-0511">Multifunctional enzyme</keyword>
<dbReference type="SUPFAM" id="SSF53901">
    <property type="entry name" value="Thiolase-like"/>
    <property type="match status" value="2"/>
</dbReference>
<dbReference type="InterPro" id="IPR014030">
    <property type="entry name" value="Ketoacyl_synth_N"/>
</dbReference>
<evidence type="ECO:0000256" key="4">
    <source>
        <dbReference type="ARBA" id="ARBA00013191"/>
    </source>
</evidence>
<keyword evidence="29" id="KW-1185">Reference proteome</keyword>
<dbReference type="PRINTS" id="PR01483">
    <property type="entry name" value="FASYNTHASE"/>
</dbReference>
<dbReference type="CDD" id="cd08950">
    <property type="entry name" value="KR_fFAS_SDR_c_like"/>
    <property type="match status" value="1"/>
</dbReference>
<dbReference type="InterPro" id="IPR037143">
    <property type="entry name" value="4-PPantetheinyl_Trfase_dom_sf"/>
</dbReference>
<reference evidence="28 29" key="1">
    <citation type="journal article" date="2015" name="Sci. Rep.">
        <title>Chromosome-level genome map provides insights into diverse defense mechanisms in the medicinal fungus Ganoderma sinense.</title>
        <authorList>
            <person name="Zhu Y."/>
            <person name="Xu J."/>
            <person name="Sun C."/>
            <person name="Zhou S."/>
            <person name="Xu H."/>
            <person name="Nelson D.R."/>
            <person name="Qian J."/>
            <person name="Song J."/>
            <person name="Luo H."/>
            <person name="Xiang L."/>
            <person name="Li Y."/>
            <person name="Xu Z."/>
            <person name="Ji A."/>
            <person name="Wang L."/>
            <person name="Lu S."/>
            <person name="Hayward A."/>
            <person name="Sun W."/>
            <person name="Li X."/>
            <person name="Schwartz D.C."/>
            <person name="Wang Y."/>
            <person name="Chen S."/>
        </authorList>
    </citation>
    <scope>NUCLEOTIDE SEQUENCE [LARGE SCALE GENOMIC DNA]</scope>
    <source>
        <strain evidence="28 29">ZZ0214-1</strain>
    </source>
</reference>
<keyword evidence="9" id="KW-0808">Transferase</keyword>
<dbReference type="PROSITE" id="PS50075">
    <property type="entry name" value="CARRIER"/>
    <property type="match status" value="1"/>
</dbReference>
<evidence type="ECO:0000256" key="9">
    <source>
        <dbReference type="ARBA" id="ARBA00022679"/>
    </source>
</evidence>
<keyword evidence="6" id="KW-0596">Phosphopantetheine</keyword>
<comment type="catalytic activity">
    <reaction evidence="25">
        <text>a fatty acyl-[ACP] + malonyl-[ACP] + H(+) = a 3-oxoacyl-[ACP] + holo-[ACP] + CO2</text>
        <dbReference type="Rhea" id="RHEA:22836"/>
        <dbReference type="Rhea" id="RHEA-COMP:9623"/>
        <dbReference type="Rhea" id="RHEA-COMP:9685"/>
        <dbReference type="Rhea" id="RHEA-COMP:9916"/>
        <dbReference type="Rhea" id="RHEA-COMP:14125"/>
        <dbReference type="ChEBI" id="CHEBI:15378"/>
        <dbReference type="ChEBI" id="CHEBI:16526"/>
        <dbReference type="ChEBI" id="CHEBI:64479"/>
        <dbReference type="ChEBI" id="CHEBI:78449"/>
        <dbReference type="ChEBI" id="CHEBI:78776"/>
        <dbReference type="ChEBI" id="CHEBI:138651"/>
        <dbReference type="EC" id="2.3.1.41"/>
    </reaction>
</comment>
<dbReference type="Pfam" id="PF01648">
    <property type="entry name" value="ACPS"/>
    <property type="match status" value="1"/>
</dbReference>
<comment type="subunit">
    <text evidence="22">[Alpha(6)beta(6)] hexamers of two multifunctional subunits (alpha and beta).</text>
</comment>
<dbReference type="GO" id="GO:0004318">
    <property type="term" value="F:enoyl-[acyl-carrier-protein] reductase (NADH) activity"/>
    <property type="evidence" value="ECO:0007669"/>
    <property type="project" value="InterPro"/>
</dbReference>
<gene>
    <name evidence="28" type="ORF">GSI_02093</name>
</gene>
<dbReference type="Gene3D" id="3.40.366.10">
    <property type="entry name" value="Malonyl-Coenzyme A Acyl Carrier Protein, domain 2"/>
    <property type="match status" value="3"/>
</dbReference>
<dbReference type="GO" id="GO:0019171">
    <property type="term" value="F:(3R)-hydroxyacyl-[acyl-carrier-protein] dehydratase activity"/>
    <property type="evidence" value="ECO:0007669"/>
    <property type="project" value="InterPro"/>
</dbReference>
<evidence type="ECO:0000256" key="3">
    <source>
        <dbReference type="ARBA" id="ARBA00012948"/>
    </source>
</evidence>
<evidence type="ECO:0000313" key="28">
    <source>
        <dbReference type="EMBL" id="PIL35367.1"/>
    </source>
</evidence>
<dbReference type="EMBL" id="AYKW01000003">
    <property type="protein sequence ID" value="PIL35367.1"/>
    <property type="molecule type" value="Genomic_DNA"/>
</dbReference>
<dbReference type="FunFam" id="3.20.20.70:FF:000078">
    <property type="entry name" value="Fatty acid synthase beta subunit dehydratase"/>
    <property type="match status" value="1"/>
</dbReference>
<dbReference type="Pfam" id="PF13452">
    <property type="entry name" value="FAS1_DH_region"/>
    <property type="match status" value="1"/>
</dbReference>
<dbReference type="InterPro" id="IPR029069">
    <property type="entry name" value="HotDog_dom_sf"/>
</dbReference>
<dbReference type="Pfam" id="PF00698">
    <property type="entry name" value="Acyl_transf_1"/>
    <property type="match status" value="1"/>
</dbReference>
<evidence type="ECO:0000256" key="22">
    <source>
        <dbReference type="ARBA" id="ARBA00033756"/>
    </source>
</evidence>
<dbReference type="InterPro" id="IPR013785">
    <property type="entry name" value="Aldolase_TIM"/>
</dbReference>
<dbReference type="Gene3D" id="1.20.930.70">
    <property type="match status" value="1"/>
</dbReference>
<dbReference type="GO" id="GO:0016787">
    <property type="term" value="F:hydrolase activity"/>
    <property type="evidence" value="ECO:0007669"/>
    <property type="project" value="UniProtKB-KW"/>
</dbReference>
<dbReference type="InterPro" id="IPR039569">
    <property type="entry name" value="FAS1-like_DH_region"/>
</dbReference>
<name>A0A2G8SNL3_9APHY</name>
<feature type="domain" description="Carrier" evidence="26">
    <location>
        <begin position="2216"/>
        <end position="2294"/>
    </location>
</feature>
<dbReference type="SUPFAM" id="SSF51735">
    <property type="entry name" value="NAD(P)-binding Rossmann-fold domains"/>
    <property type="match status" value="1"/>
</dbReference>
<evidence type="ECO:0000256" key="25">
    <source>
        <dbReference type="ARBA" id="ARBA00049541"/>
    </source>
</evidence>
<dbReference type="InterPro" id="IPR016035">
    <property type="entry name" value="Acyl_Trfase/lysoPLipase"/>
</dbReference>
<dbReference type="Gene3D" id="6.10.140.1410">
    <property type="match status" value="1"/>
</dbReference>
<dbReference type="GO" id="GO:0006633">
    <property type="term" value="P:fatty acid biosynthetic process"/>
    <property type="evidence" value="ECO:0007669"/>
    <property type="project" value="UniProtKB-KW"/>
</dbReference>
<dbReference type="InterPro" id="IPR003965">
    <property type="entry name" value="Fatty_acid_synthase"/>
</dbReference>
<dbReference type="InterPro" id="IPR036291">
    <property type="entry name" value="NAD(P)-bd_dom_sf"/>
</dbReference>
<dbReference type="Pfam" id="PF08354">
    <property type="entry name" value="Fas1-AflB-like_hel"/>
    <property type="match status" value="1"/>
</dbReference>
<dbReference type="Gene3D" id="3.90.470.20">
    <property type="entry name" value="4'-phosphopantetheinyl transferase domain"/>
    <property type="match status" value="1"/>
</dbReference>
<dbReference type="FunFam" id="3.30.70.2490:FF:000001">
    <property type="entry name" value="Fatty acid synthase subunit alpha"/>
    <property type="match status" value="1"/>
</dbReference>
<dbReference type="Gene3D" id="6.10.60.10">
    <property type="match status" value="1"/>
</dbReference>
<evidence type="ECO:0000259" key="27">
    <source>
        <dbReference type="PROSITE" id="PS52004"/>
    </source>
</evidence>
<dbReference type="InterPro" id="IPR040883">
    <property type="entry name" value="FAS_meander"/>
</dbReference>
<dbReference type="InterPro" id="IPR014031">
    <property type="entry name" value="Ketoacyl_synth_C"/>
</dbReference>
<dbReference type="InterPro" id="IPR004568">
    <property type="entry name" value="Ppantetheine-prot_Trfase_dom"/>
</dbReference>
<dbReference type="GO" id="GO:0004316">
    <property type="term" value="F:3-oxoacyl-[acyl-carrier-protein] reductase (NADPH) activity"/>
    <property type="evidence" value="ECO:0007669"/>
    <property type="project" value="UniProtKB-EC"/>
</dbReference>
<dbReference type="OrthoDB" id="4251012at2759"/>
<evidence type="ECO:0000256" key="20">
    <source>
        <dbReference type="ARBA" id="ARBA00023239"/>
    </source>
</evidence>
<dbReference type="Pfam" id="PF02801">
    <property type="entry name" value="Ketoacyl-synt_C"/>
    <property type="match status" value="1"/>
</dbReference>
<dbReference type="Gene3D" id="6.10.140.1400">
    <property type="match status" value="1"/>
</dbReference>
<dbReference type="GO" id="GO:0004312">
    <property type="term" value="F:fatty acid synthase activity"/>
    <property type="evidence" value="ECO:0007669"/>
    <property type="project" value="InterPro"/>
</dbReference>
<evidence type="ECO:0000256" key="5">
    <source>
        <dbReference type="ARBA" id="ARBA00014008"/>
    </source>
</evidence>
<comment type="caution">
    <text evidence="28">The sequence shown here is derived from an EMBL/GenBank/DDBJ whole genome shotgun (WGS) entry which is preliminary data.</text>
</comment>
<evidence type="ECO:0000256" key="23">
    <source>
        <dbReference type="ARBA" id="ARBA00048237"/>
    </source>
</evidence>
<dbReference type="Gene3D" id="6.20.240.10">
    <property type="match status" value="1"/>
</dbReference>
<evidence type="ECO:0000256" key="14">
    <source>
        <dbReference type="ARBA" id="ARBA00022857"/>
    </source>
</evidence>
<evidence type="ECO:0000256" key="1">
    <source>
        <dbReference type="ARBA" id="ARBA00007485"/>
    </source>
</evidence>
<dbReference type="GO" id="GO:0000287">
    <property type="term" value="F:magnesium ion binding"/>
    <property type="evidence" value="ECO:0007669"/>
    <property type="project" value="InterPro"/>
</dbReference>